<dbReference type="Pfam" id="PF09797">
    <property type="entry name" value="NatB_MDM20"/>
    <property type="match status" value="1"/>
</dbReference>
<evidence type="ECO:0000256" key="1">
    <source>
        <dbReference type="ARBA" id="ARBA00006298"/>
    </source>
</evidence>
<dbReference type="InterPro" id="IPR011990">
    <property type="entry name" value="TPR-like_helical_dom_sf"/>
</dbReference>
<dbReference type="EMBL" id="WHUW01000004">
    <property type="protein sequence ID" value="KAF8447742.1"/>
    <property type="molecule type" value="Genomic_DNA"/>
</dbReference>
<dbReference type="GO" id="GO:0031416">
    <property type="term" value="C:NatB complex"/>
    <property type="evidence" value="ECO:0007669"/>
    <property type="project" value="TreeGrafter"/>
</dbReference>
<comment type="similarity">
    <text evidence="1">Belongs to the MDM20/NAA25 family.</text>
</comment>
<keyword evidence="3" id="KW-1185">Reference proteome</keyword>
<dbReference type="Proteomes" id="UP001194468">
    <property type="component" value="Unassembled WGS sequence"/>
</dbReference>
<protein>
    <submittedName>
        <fullName evidence="2">Actin cytoskeleton organization protein</fullName>
    </submittedName>
</protein>
<gene>
    <name evidence="2" type="ORF">L210DRAFT_3619206</name>
</gene>
<dbReference type="PANTHER" id="PTHR22767:SF3">
    <property type="entry name" value="N-ALPHA-ACETYLTRANSFERASE 25, NATB AUXILIARY SUBUNIT"/>
    <property type="match status" value="1"/>
</dbReference>
<dbReference type="SUPFAM" id="SSF48452">
    <property type="entry name" value="TPR-like"/>
    <property type="match status" value="1"/>
</dbReference>
<organism evidence="2 3">
    <name type="scientific">Boletus edulis BED1</name>
    <dbReference type="NCBI Taxonomy" id="1328754"/>
    <lineage>
        <taxon>Eukaryota</taxon>
        <taxon>Fungi</taxon>
        <taxon>Dikarya</taxon>
        <taxon>Basidiomycota</taxon>
        <taxon>Agaricomycotina</taxon>
        <taxon>Agaricomycetes</taxon>
        <taxon>Agaricomycetidae</taxon>
        <taxon>Boletales</taxon>
        <taxon>Boletineae</taxon>
        <taxon>Boletaceae</taxon>
        <taxon>Boletoideae</taxon>
        <taxon>Boletus</taxon>
    </lineage>
</organism>
<dbReference type="PANTHER" id="PTHR22767">
    <property type="entry name" value="N-TERMINAL ACETYLTRANSFERASE-RELATED"/>
    <property type="match status" value="1"/>
</dbReference>
<comment type="caution">
    <text evidence="2">The sequence shown here is derived from an EMBL/GenBank/DDBJ whole genome shotgun (WGS) entry which is preliminary data.</text>
</comment>
<name>A0AAD4C450_BOLED</name>
<dbReference type="Gene3D" id="1.25.40.1040">
    <property type="match status" value="1"/>
</dbReference>
<evidence type="ECO:0000313" key="3">
    <source>
        <dbReference type="Proteomes" id="UP001194468"/>
    </source>
</evidence>
<dbReference type="InterPro" id="IPR019183">
    <property type="entry name" value="NAA25_NatB_aux_su"/>
</dbReference>
<sequence length="947" mass="106849">MSAAVTLERQIRPIYEALDTGSNKSAIVSCNKLLKKYSSNLLVKACFSLKALALVRSQKVEESLALCDEVLAVKPLDDATISAMMHVLKGLGRITDMVNMFEEAYKQQPLNEEYGAQTFFAHVRTANWKSAQQVSTRMHKQFQDDRYLYWSVMGAILQASDPSTTPSMKMLLYKLAHRLVTSSPTPSYLTADRFHMHINILKELELYDEANTLLESDIGKSICSTSLACDQTRREIWRGRGLFKDEGQSAQQKILNGDRNWLEFLSVLDSIFAPVSSRPEGGITEESKNECLENISKARTFLAGVVEKDGTKNRAAPLALLELEHRAYKFGLSDDSVFVSVMEDYFTQFGDKACCFEDLTSFLDLETASLDRWKAFLTQHQPSFASVGDLQRLINVRKLERYILLDSEITVESETARGLKYLNEYLGGLALGADLPVTELQPADDLVLLAANALVMVWALNRSEEALYRAATVLEYGLTKSRMSFQMRIMLVRIYRILGASSLALEHYRQMNVKQVQNDTLSHLVLTRALTFSLAAIGDLTYPSECLESSQIYLASSQETSDFIVRSFTAEKYTQIPDFIDFESRLENSLQRDVVKLEHVRMRLTHEPLNTDIIDMELIELKFMFDRAHHDNRDFLIIPSYQPRCKPTFNEQSLLFGASTGQGWLWCFLKIYIRAFQHASDLDDIVEEKLLVGDRPKKSSDPEVQLPLRERLALRRAEEIAELTSEETQLLDWATALGDWLEPHHNYVRPPPAVVLAEASRQTELKTGFPLRGVDLQAHNGDANGHHKKDEEAPPIKEASGLLTVFFDSMLSRFEHLVESKCSISELLHVATITQEAFILFIIETMRFKSPAVVKIHKLGNLVAQFKDVRLRASCVLKEMSAALIKIGEVEGSVEHRQVFLQACAPVTIKQITHDFVSNVAKSVTDSRKKVLEGVGKGMTKLNAAQS</sequence>
<evidence type="ECO:0000313" key="2">
    <source>
        <dbReference type="EMBL" id="KAF8447742.1"/>
    </source>
</evidence>
<proteinExistence type="inferred from homology"/>
<accession>A0AAD4C450</accession>
<reference evidence="2" key="2">
    <citation type="journal article" date="2020" name="Nat. Commun.">
        <title>Large-scale genome sequencing of mycorrhizal fungi provides insights into the early evolution of symbiotic traits.</title>
        <authorList>
            <person name="Miyauchi S."/>
            <person name="Kiss E."/>
            <person name="Kuo A."/>
            <person name="Drula E."/>
            <person name="Kohler A."/>
            <person name="Sanchez-Garcia M."/>
            <person name="Morin E."/>
            <person name="Andreopoulos B."/>
            <person name="Barry K.W."/>
            <person name="Bonito G."/>
            <person name="Buee M."/>
            <person name="Carver A."/>
            <person name="Chen C."/>
            <person name="Cichocki N."/>
            <person name="Clum A."/>
            <person name="Culley D."/>
            <person name="Crous P.W."/>
            <person name="Fauchery L."/>
            <person name="Girlanda M."/>
            <person name="Hayes R.D."/>
            <person name="Keri Z."/>
            <person name="LaButti K."/>
            <person name="Lipzen A."/>
            <person name="Lombard V."/>
            <person name="Magnuson J."/>
            <person name="Maillard F."/>
            <person name="Murat C."/>
            <person name="Nolan M."/>
            <person name="Ohm R.A."/>
            <person name="Pangilinan J."/>
            <person name="Pereira M.F."/>
            <person name="Perotto S."/>
            <person name="Peter M."/>
            <person name="Pfister S."/>
            <person name="Riley R."/>
            <person name="Sitrit Y."/>
            <person name="Stielow J.B."/>
            <person name="Szollosi G."/>
            <person name="Zifcakova L."/>
            <person name="Stursova M."/>
            <person name="Spatafora J.W."/>
            <person name="Tedersoo L."/>
            <person name="Vaario L.M."/>
            <person name="Yamada A."/>
            <person name="Yan M."/>
            <person name="Wang P."/>
            <person name="Xu J."/>
            <person name="Bruns T."/>
            <person name="Baldrian P."/>
            <person name="Vilgalys R."/>
            <person name="Dunand C."/>
            <person name="Henrissat B."/>
            <person name="Grigoriev I.V."/>
            <person name="Hibbett D."/>
            <person name="Nagy L.G."/>
            <person name="Martin F.M."/>
        </authorList>
    </citation>
    <scope>NUCLEOTIDE SEQUENCE</scope>
    <source>
        <strain evidence="2">BED1</strain>
    </source>
</reference>
<dbReference type="AlphaFoldDB" id="A0AAD4C450"/>
<reference evidence="2" key="1">
    <citation type="submission" date="2019-10" db="EMBL/GenBank/DDBJ databases">
        <authorList>
            <consortium name="DOE Joint Genome Institute"/>
            <person name="Kuo A."/>
            <person name="Miyauchi S."/>
            <person name="Kiss E."/>
            <person name="Drula E."/>
            <person name="Kohler A."/>
            <person name="Sanchez-Garcia M."/>
            <person name="Andreopoulos B."/>
            <person name="Barry K.W."/>
            <person name="Bonito G."/>
            <person name="Buee M."/>
            <person name="Carver A."/>
            <person name="Chen C."/>
            <person name="Cichocki N."/>
            <person name="Clum A."/>
            <person name="Culley D."/>
            <person name="Crous P.W."/>
            <person name="Fauchery L."/>
            <person name="Girlanda M."/>
            <person name="Hayes R."/>
            <person name="Keri Z."/>
            <person name="LaButti K."/>
            <person name="Lipzen A."/>
            <person name="Lombard V."/>
            <person name="Magnuson J."/>
            <person name="Maillard F."/>
            <person name="Morin E."/>
            <person name="Murat C."/>
            <person name="Nolan M."/>
            <person name="Ohm R."/>
            <person name="Pangilinan J."/>
            <person name="Pereira M."/>
            <person name="Perotto S."/>
            <person name="Peter M."/>
            <person name="Riley R."/>
            <person name="Sitrit Y."/>
            <person name="Stielow B."/>
            <person name="Szollosi G."/>
            <person name="Zifcakova L."/>
            <person name="Stursova M."/>
            <person name="Spatafora J.W."/>
            <person name="Tedersoo L."/>
            <person name="Vaario L.-M."/>
            <person name="Yamada A."/>
            <person name="Yan M."/>
            <person name="Wang P."/>
            <person name="Xu J."/>
            <person name="Bruns T."/>
            <person name="Baldrian P."/>
            <person name="Vilgalys R."/>
            <person name="Henrissat B."/>
            <person name="Grigoriev I.V."/>
            <person name="Hibbett D."/>
            <person name="Nagy L.G."/>
            <person name="Martin F.M."/>
        </authorList>
    </citation>
    <scope>NUCLEOTIDE SEQUENCE</scope>
    <source>
        <strain evidence="2">BED1</strain>
    </source>
</reference>